<dbReference type="GO" id="GO:0006412">
    <property type="term" value="P:translation"/>
    <property type="evidence" value="ECO:0007669"/>
    <property type="project" value="UniProtKB-UniRule"/>
</dbReference>
<feature type="domain" description="Large ribosomal subunit protein bL25 L25" evidence="6">
    <location>
        <begin position="4"/>
        <end position="90"/>
    </location>
</feature>
<name>A0A1W1XAQ1_9CLOT</name>
<sequence>MEEINANIRERKSNHDVRRERRKGFVPGVLYGRNIKNILFEIGSMELTKDIARNGEHGIIEVNLNGEKHKTVIKEIQKDFVSHKILHIDLQELSQNTKIDIEVPINFSGTENISKNNEILQKTKSKIKIRCEAENIPSNVNLDVSKLKLGECIRIRDVEVSSEISIIDDLNAVVASLTVPTAANIPDEIDEE</sequence>
<dbReference type="HAMAP" id="MF_01334">
    <property type="entry name" value="Ribosomal_bL25_CTC"/>
    <property type="match status" value="1"/>
</dbReference>
<keyword evidence="2 5" id="KW-0694">RNA-binding</keyword>
<dbReference type="CDD" id="cd00495">
    <property type="entry name" value="Ribosomal_L25_TL5_CTC"/>
    <property type="match status" value="1"/>
</dbReference>
<dbReference type="AlphaFoldDB" id="A0A1W1XAQ1"/>
<dbReference type="Pfam" id="PF01386">
    <property type="entry name" value="Ribosomal_L25p"/>
    <property type="match status" value="1"/>
</dbReference>
<keyword evidence="3 5" id="KW-0689">Ribosomal protein</keyword>
<evidence type="ECO:0000256" key="2">
    <source>
        <dbReference type="ARBA" id="ARBA00022884"/>
    </source>
</evidence>
<dbReference type="InterPro" id="IPR001021">
    <property type="entry name" value="Ribosomal_bL25_long"/>
</dbReference>
<accession>A0A1W1XAQ1</accession>
<dbReference type="Gene3D" id="2.40.240.10">
    <property type="entry name" value="Ribosomal Protein L25, Chain P"/>
    <property type="match status" value="1"/>
</dbReference>
<dbReference type="InterPro" id="IPR037121">
    <property type="entry name" value="Ribosomal_bL25_C"/>
</dbReference>
<dbReference type="OrthoDB" id="9790002at2"/>
<reference evidence="8 9" key="1">
    <citation type="submission" date="2017-04" db="EMBL/GenBank/DDBJ databases">
        <authorList>
            <person name="Afonso C.L."/>
            <person name="Miller P.J."/>
            <person name="Scott M.A."/>
            <person name="Spackman E."/>
            <person name="Goraichik I."/>
            <person name="Dimitrov K.M."/>
            <person name="Suarez D.L."/>
            <person name="Swayne D.E."/>
        </authorList>
    </citation>
    <scope>NUCLEOTIDE SEQUENCE [LARGE SCALE GENOMIC DNA]</scope>
    <source>
        <strain evidence="8 9">DSM 12555</strain>
    </source>
</reference>
<dbReference type="PANTHER" id="PTHR33284:SF1">
    <property type="entry name" value="RIBOSOMAL PROTEIN L25_GLN-TRNA SYNTHETASE, ANTI-CODON-BINDING DOMAIN-CONTAINING PROTEIN"/>
    <property type="match status" value="1"/>
</dbReference>
<dbReference type="InterPro" id="IPR020057">
    <property type="entry name" value="Ribosomal_bL25_b-dom"/>
</dbReference>
<dbReference type="SUPFAM" id="SSF50715">
    <property type="entry name" value="Ribosomal protein L25-like"/>
    <property type="match status" value="1"/>
</dbReference>
<evidence type="ECO:0000259" key="6">
    <source>
        <dbReference type="Pfam" id="PF01386"/>
    </source>
</evidence>
<keyword evidence="4 5" id="KW-0687">Ribonucleoprotein</keyword>
<dbReference type="PANTHER" id="PTHR33284">
    <property type="entry name" value="RIBOSOMAL PROTEIN L25/GLN-TRNA SYNTHETASE, ANTI-CODON-BINDING DOMAIN-CONTAINING PROTEIN"/>
    <property type="match status" value="1"/>
</dbReference>
<dbReference type="GO" id="GO:0003735">
    <property type="term" value="F:structural constituent of ribosome"/>
    <property type="evidence" value="ECO:0007669"/>
    <property type="project" value="InterPro"/>
</dbReference>
<dbReference type="EMBL" id="FWXH01000003">
    <property type="protein sequence ID" value="SMC20939.1"/>
    <property type="molecule type" value="Genomic_DNA"/>
</dbReference>
<protein>
    <recommendedName>
        <fullName evidence="5">Large ribosomal subunit protein bL25</fullName>
    </recommendedName>
    <alternativeName>
        <fullName evidence="5">General stress protein CTC</fullName>
    </alternativeName>
</protein>
<dbReference type="RefSeq" id="WP_084114592.1">
    <property type="nucleotide sequence ID" value="NZ_FWXH01000003.1"/>
</dbReference>
<comment type="subunit">
    <text evidence="5">Part of the 50S ribosomal subunit; part of the 5S rRNA/L5/L18/L25 subcomplex. Contacts the 5S rRNA. Binds to the 5S rRNA independently of L5 and L18.</text>
</comment>
<dbReference type="GO" id="GO:0022625">
    <property type="term" value="C:cytosolic large ribosomal subunit"/>
    <property type="evidence" value="ECO:0007669"/>
    <property type="project" value="TreeGrafter"/>
</dbReference>
<proteinExistence type="inferred from homology"/>
<dbReference type="InterPro" id="IPR020930">
    <property type="entry name" value="Ribosomal_uL5_bac-type"/>
</dbReference>
<dbReference type="InterPro" id="IPR029751">
    <property type="entry name" value="Ribosomal_L25_dom"/>
</dbReference>
<comment type="similarity">
    <text evidence="5">Belongs to the bacterial ribosomal protein bL25 family. CTC subfamily.</text>
</comment>
<dbReference type="InterPro" id="IPR020056">
    <property type="entry name" value="Rbsml_bL25/Gln-tRNA_synth_N"/>
</dbReference>
<keyword evidence="9" id="KW-1185">Reference proteome</keyword>
<evidence type="ECO:0000259" key="7">
    <source>
        <dbReference type="Pfam" id="PF14693"/>
    </source>
</evidence>
<keyword evidence="1 5" id="KW-0699">rRNA-binding</keyword>
<dbReference type="GO" id="GO:0008097">
    <property type="term" value="F:5S rRNA binding"/>
    <property type="evidence" value="ECO:0007669"/>
    <property type="project" value="InterPro"/>
</dbReference>
<comment type="function">
    <text evidence="5">This is one of the proteins that binds to the 5S RNA in the ribosome where it forms part of the central protuberance.</text>
</comment>
<evidence type="ECO:0000256" key="4">
    <source>
        <dbReference type="ARBA" id="ARBA00023274"/>
    </source>
</evidence>
<dbReference type="NCBIfam" id="TIGR00731">
    <property type="entry name" value="bL25_bact_ctc"/>
    <property type="match status" value="1"/>
</dbReference>
<feature type="domain" description="Large ribosomal subunit protein bL25 beta" evidence="7">
    <location>
        <begin position="98"/>
        <end position="180"/>
    </location>
</feature>
<dbReference type="Gene3D" id="2.170.120.20">
    <property type="entry name" value="Ribosomal protein L25, beta domain"/>
    <property type="match status" value="1"/>
</dbReference>
<dbReference type="InterPro" id="IPR011035">
    <property type="entry name" value="Ribosomal_bL25/Gln-tRNA_synth"/>
</dbReference>
<evidence type="ECO:0000313" key="8">
    <source>
        <dbReference type="EMBL" id="SMC20939.1"/>
    </source>
</evidence>
<dbReference type="Pfam" id="PF14693">
    <property type="entry name" value="Ribosomal_TL5_C"/>
    <property type="match status" value="1"/>
</dbReference>
<evidence type="ECO:0000313" key="9">
    <source>
        <dbReference type="Proteomes" id="UP000192468"/>
    </source>
</evidence>
<dbReference type="Proteomes" id="UP000192468">
    <property type="component" value="Unassembled WGS sequence"/>
</dbReference>
<gene>
    <name evidence="5" type="primary">rplY</name>
    <name evidence="5" type="synonym">ctc</name>
    <name evidence="8" type="ORF">SAMN02745134_01153</name>
</gene>
<evidence type="ECO:0000256" key="3">
    <source>
        <dbReference type="ARBA" id="ARBA00022980"/>
    </source>
</evidence>
<evidence type="ECO:0000256" key="5">
    <source>
        <dbReference type="HAMAP-Rule" id="MF_01334"/>
    </source>
</evidence>
<dbReference type="STRING" id="1121291.SAMN02745134_01153"/>
<organism evidence="8 9">
    <name type="scientific">Clostridium acidisoli DSM 12555</name>
    <dbReference type="NCBI Taxonomy" id="1121291"/>
    <lineage>
        <taxon>Bacteria</taxon>
        <taxon>Bacillati</taxon>
        <taxon>Bacillota</taxon>
        <taxon>Clostridia</taxon>
        <taxon>Eubacteriales</taxon>
        <taxon>Clostridiaceae</taxon>
        <taxon>Clostridium</taxon>
    </lineage>
</organism>
<evidence type="ECO:0000256" key="1">
    <source>
        <dbReference type="ARBA" id="ARBA00022730"/>
    </source>
</evidence>